<name>A0ABQ5JCP2_9ASTR</name>
<organism evidence="1 2">
    <name type="scientific">Tanacetum coccineum</name>
    <dbReference type="NCBI Taxonomy" id="301880"/>
    <lineage>
        <taxon>Eukaryota</taxon>
        <taxon>Viridiplantae</taxon>
        <taxon>Streptophyta</taxon>
        <taxon>Embryophyta</taxon>
        <taxon>Tracheophyta</taxon>
        <taxon>Spermatophyta</taxon>
        <taxon>Magnoliopsida</taxon>
        <taxon>eudicotyledons</taxon>
        <taxon>Gunneridae</taxon>
        <taxon>Pentapetalae</taxon>
        <taxon>asterids</taxon>
        <taxon>campanulids</taxon>
        <taxon>Asterales</taxon>
        <taxon>Asteraceae</taxon>
        <taxon>Asteroideae</taxon>
        <taxon>Anthemideae</taxon>
        <taxon>Anthemidinae</taxon>
        <taxon>Tanacetum</taxon>
    </lineage>
</organism>
<accession>A0ABQ5JCP2</accession>
<gene>
    <name evidence="1" type="ORF">Tco_1132216</name>
</gene>
<evidence type="ECO:0000313" key="2">
    <source>
        <dbReference type="Proteomes" id="UP001151760"/>
    </source>
</evidence>
<dbReference type="EMBL" id="BQNB010021761">
    <property type="protein sequence ID" value="GJU09820.1"/>
    <property type="molecule type" value="Genomic_DNA"/>
</dbReference>
<dbReference type="Proteomes" id="UP001151760">
    <property type="component" value="Unassembled WGS sequence"/>
</dbReference>
<evidence type="ECO:0000313" key="1">
    <source>
        <dbReference type="EMBL" id="GJU09820.1"/>
    </source>
</evidence>
<comment type="caution">
    <text evidence="1">The sequence shown here is derived from an EMBL/GenBank/DDBJ whole genome shotgun (WGS) entry which is preliminary data.</text>
</comment>
<sequence>MVNDMQQWLVREEGDFDLVTIYDTYKDLFSMKVHHGGSFTPKGGREYVLGNICFVDLLDINGFPLDSLGLLGSYLKLCKGNEPEVEVGGNEAEYFDPFKDIDDILGKYAKDNRVEAQSHKAILGEVEKEADIDFESGDDIEDEEDVVVDRQPSKDDIDKKESFVRRCDLIESHVDVSEADLDVIDLDSFGIDLEYGVDSERRKILREFDNRELVKDKIRKHSLKSRIKLEIIKNDNERVRATCVGTMPIYSSFDPNVEFS</sequence>
<keyword evidence="2" id="KW-1185">Reference proteome</keyword>
<reference evidence="1" key="2">
    <citation type="submission" date="2022-01" db="EMBL/GenBank/DDBJ databases">
        <authorList>
            <person name="Yamashiro T."/>
            <person name="Shiraishi A."/>
            <person name="Satake H."/>
            <person name="Nakayama K."/>
        </authorList>
    </citation>
    <scope>NUCLEOTIDE SEQUENCE</scope>
</reference>
<protein>
    <recommendedName>
        <fullName evidence="3">Transposase</fullName>
    </recommendedName>
</protein>
<reference evidence="1" key="1">
    <citation type="journal article" date="2022" name="Int. J. Mol. Sci.">
        <title>Draft Genome of Tanacetum Coccineum: Genomic Comparison of Closely Related Tanacetum-Family Plants.</title>
        <authorList>
            <person name="Yamashiro T."/>
            <person name="Shiraishi A."/>
            <person name="Nakayama K."/>
            <person name="Satake H."/>
        </authorList>
    </citation>
    <scope>NUCLEOTIDE SEQUENCE</scope>
</reference>
<evidence type="ECO:0008006" key="3">
    <source>
        <dbReference type="Google" id="ProtNLM"/>
    </source>
</evidence>
<proteinExistence type="predicted"/>